<proteinExistence type="predicted"/>
<evidence type="ECO:0000313" key="3">
    <source>
        <dbReference type="Proteomes" id="UP000712281"/>
    </source>
</evidence>
<feature type="compositionally biased region" description="Polar residues" evidence="1">
    <location>
        <begin position="26"/>
        <end position="39"/>
    </location>
</feature>
<dbReference type="AlphaFoldDB" id="A0A8S9G0J4"/>
<dbReference type="EMBL" id="QGKW02002228">
    <property type="protein sequence ID" value="KAF2536622.1"/>
    <property type="molecule type" value="Genomic_DNA"/>
</dbReference>
<evidence type="ECO:0000313" key="2">
    <source>
        <dbReference type="EMBL" id="KAF2536622.1"/>
    </source>
</evidence>
<organism evidence="2 3">
    <name type="scientific">Brassica cretica</name>
    <name type="common">Mustard</name>
    <dbReference type="NCBI Taxonomy" id="69181"/>
    <lineage>
        <taxon>Eukaryota</taxon>
        <taxon>Viridiplantae</taxon>
        <taxon>Streptophyta</taxon>
        <taxon>Embryophyta</taxon>
        <taxon>Tracheophyta</taxon>
        <taxon>Spermatophyta</taxon>
        <taxon>Magnoliopsida</taxon>
        <taxon>eudicotyledons</taxon>
        <taxon>Gunneridae</taxon>
        <taxon>Pentapetalae</taxon>
        <taxon>rosids</taxon>
        <taxon>malvids</taxon>
        <taxon>Brassicales</taxon>
        <taxon>Brassicaceae</taxon>
        <taxon>Brassiceae</taxon>
        <taxon>Brassica</taxon>
    </lineage>
</organism>
<evidence type="ECO:0000256" key="1">
    <source>
        <dbReference type="SAM" id="MobiDB-lite"/>
    </source>
</evidence>
<comment type="caution">
    <text evidence="2">The sequence shown here is derived from an EMBL/GenBank/DDBJ whole genome shotgun (WGS) entry which is preliminary data.</text>
</comment>
<reference evidence="2" key="1">
    <citation type="submission" date="2019-12" db="EMBL/GenBank/DDBJ databases">
        <title>Genome sequencing and annotation of Brassica cretica.</title>
        <authorList>
            <person name="Studholme D.J."/>
            <person name="Sarris P.F."/>
        </authorList>
    </citation>
    <scope>NUCLEOTIDE SEQUENCE</scope>
    <source>
        <strain evidence="2">PFS-001/15</strain>
        <tissue evidence="2">Leaf</tissue>
    </source>
</reference>
<feature type="region of interest" description="Disordered" evidence="1">
    <location>
        <begin position="1"/>
        <end position="61"/>
    </location>
</feature>
<accession>A0A8S9G0J4</accession>
<gene>
    <name evidence="2" type="ORF">F2Q68_00020361</name>
</gene>
<name>A0A8S9G0J4_BRACR</name>
<dbReference type="Proteomes" id="UP000712281">
    <property type="component" value="Unassembled WGS sequence"/>
</dbReference>
<sequence length="61" mass="6703">MGAAAEARTGAGNEESRQWLLDPESGWTNPESGWTNPESGSPHHYDLVVRHDEVETGCDHQ</sequence>
<feature type="compositionally biased region" description="Basic and acidic residues" evidence="1">
    <location>
        <begin position="41"/>
        <end position="61"/>
    </location>
</feature>
<protein>
    <submittedName>
        <fullName evidence="2">Uncharacterized protein</fullName>
    </submittedName>
</protein>